<gene>
    <name evidence="2" type="ORF">INT48_007491</name>
</gene>
<evidence type="ECO:0000313" key="2">
    <source>
        <dbReference type="EMBL" id="KAG2231366.1"/>
    </source>
</evidence>
<keyword evidence="3" id="KW-1185">Reference proteome</keyword>
<protein>
    <submittedName>
        <fullName evidence="2">Uncharacterized protein</fullName>
    </submittedName>
</protein>
<dbReference type="AlphaFoldDB" id="A0A8H7VQU9"/>
<dbReference type="EMBL" id="JAEPRE010000154">
    <property type="protein sequence ID" value="KAG2231366.1"/>
    <property type="molecule type" value="Genomic_DNA"/>
</dbReference>
<reference evidence="2" key="1">
    <citation type="submission" date="2021-01" db="EMBL/GenBank/DDBJ databases">
        <title>Metabolic potential, ecology and presence of endohyphal bacteria is reflected in genomic diversity of Mucoromycotina.</title>
        <authorList>
            <person name="Muszewska A."/>
            <person name="Okrasinska A."/>
            <person name="Steczkiewicz K."/>
            <person name="Drgas O."/>
            <person name="Orlowska M."/>
            <person name="Perlinska-Lenart U."/>
            <person name="Aleksandrzak-Piekarczyk T."/>
            <person name="Szatraj K."/>
            <person name="Zielenkiewicz U."/>
            <person name="Pilsyk S."/>
            <person name="Malc E."/>
            <person name="Mieczkowski P."/>
            <person name="Kruszewska J.S."/>
            <person name="Biernat P."/>
            <person name="Pawlowska J."/>
        </authorList>
    </citation>
    <scope>NUCLEOTIDE SEQUENCE</scope>
    <source>
        <strain evidence="2">WA0000018081</strain>
    </source>
</reference>
<name>A0A8H7VQU9_9FUNG</name>
<accession>A0A8H7VQU9</accession>
<dbReference type="Proteomes" id="UP000613177">
    <property type="component" value="Unassembled WGS sequence"/>
</dbReference>
<evidence type="ECO:0000313" key="3">
    <source>
        <dbReference type="Proteomes" id="UP000613177"/>
    </source>
</evidence>
<comment type="caution">
    <text evidence="2">The sequence shown here is derived from an EMBL/GenBank/DDBJ whole genome shotgun (WGS) entry which is preliminary data.</text>
</comment>
<evidence type="ECO:0000256" key="1">
    <source>
        <dbReference type="SAM" id="MobiDB-lite"/>
    </source>
</evidence>
<proteinExistence type="predicted"/>
<feature type="compositionally biased region" description="Basic and acidic residues" evidence="1">
    <location>
        <begin position="215"/>
        <end position="228"/>
    </location>
</feature>
<sequence>MKQIRDVYSSDDHCSLYHKQGETHFIATFLASVLKELFKSHSSQFSLQWGDQALQADKEDKQKNQKDDERRNPGKIPDAILSLNKYDLPFTLVEVSGPPNQLNHQHFVGDKIKLAKHLRSSLKKIRKTIKSGDEGLYEHIKLFGIQVYLNIMHVYRLCQASRGIYIFENVLSFDLACPVGLISSFTSRLLKNLWKVKSLVADSALSIDNYLNSDSGHESSDDSVDSRDTVNATPKKQKTRK</sequence>
<feature type="region of interest" description="Disordered" evidence="1">
    <location>
        <begin position="214"/>
        <end position="241"/>
    </location>
</feature>
<organism evidence="2 3">
    <name type="scientific">Thamnidium elegans</name>
    <dbReference type="NCBI Taxonomy" id="101142"/>
    <lineage>
        <taxon>Eukaryota</taxon>
        <taxon>Fungi</taxon>
        <taxon>Fungi incertae sedis</taxon>
        <taxon>Mucoromycota</taxon>
        <taxon>Mucoromycotina</taxon>
        <taxon>Mucoromycetes</taxon>
        <taxon>Mucorales</taxon>
        <taxon>Mucorineae</taxon>
        <taxon>Mucoraceae</taxon>
        <taxon>Thamnidium</taxon>
    </lineage>
</organism>